<dbReference type="PANTHER" id="PTHR33545:SF9">
    <property type="entry name" value="UPF0750 MEMBRANE PROTEIN YITE"/>
    <property type="match status" value="1"/>
</dbReference>
<protein>
    <recommendedName>
        <fullName evidence="9">YitT family protein</fullName>
    </recommendedName>
</protein>
<reference evidence="7 8" key="1">
    <citation type="submission" date="2015-09" db="EMBL/GenBank/DDBJ databases">
        <title>Draft genome sequence of Alicyclobacillus ferrooxydans DSM 22381.</title>
        <authorList>
            <person name="Hemp J."/>
        </authorList>
    </citation>
    <scope>NUCLEOTIDE SEQUENCE [LARGE SCALE GENOMIC DNA]</scope>
    <source>
        <strain evidence="7 8">TC-34</strain>
    </source>
</reference>
<dbReference type="Pfam" id="PF02588">
    <property type="entry name" value="YitT_membrane"/>
    <property type="match status" value="1"/>
</dbReference>
<accession>A0A0P9CEE4</accession>
<evidence type="ECO:0000256" key="4">
    <source>
        <dbReference type="ARBA" id="ARBA00022989"/>
    </source>
</evidence>
<feature type="transmembrane region" description="Helical" evidence="6">
    <location>
        <begin position="204"/>
        <end position="223"/>
    </location>
</feature>
<evidence type="ECO:0000256" key="5">
    <source>
        <dbReference type="ARBA" id="ARBA00023136"/>
    </source>
</evidence>
<name>A0A0P9CEE4_9BACL</name>
<dbReference type="EMBL" id="LJCO01000042">
    <property type="protein sequence ID" value="KPV43984.1"/>
    <property type="molecule type" value="Genomic_DNA"/>
</dbReference>
<dbReference type="Proteomes" id="UP000050482">
    <property type="component" value="Unassembled WGS sequence"/>
</dbReference>
<feature type="transmembrane region" description="Helical" evidence="6">
    <location>
        <begin position="179"/>
        <end position="198"/>
    </location>
</feature>
<evidence type="ECO:0008006" key="9">
    <source>
        <dbReference type="Google" id="ProtNLM"/>
    </source>
</evidence>
<evidence type="ECO:0000313" key="8">
    <source>
        <dbReference type="Proteomes" id="UP000050482"/>
    </source>
</evidence>
<feature type="transmembrane region" description="Helical" evidence="6">
    <location>
        <begin position="36"/>
        <end position="61"/>
    </location>
</feature>
<keyword evidence="3 6" id="KW-0812">Transmembrane</keyword>
<dbReference type="GO" id="GO:0005886">
    <property type="term" value="C:plasma membrane"/>
    <property type="evidence" value="ECO:0007669"/>
    <property type="project" value="UniProtKB-SubCell"/>
</dbReference>
<evidence type="ECO:0000313" key="7">
    <source>
        <dbReference type="EMBL" id="KPV43984.1"/>
    </source>
</evidence>
<evidence type="ECO:0000256" key="6">
    <source>
        <dbReference type="SAM" id="Phobius"/>
    </source>
</evidence>
<dbReference type="AlphaFoldDB" id="A0A0P9CEE4"/>
<proteinExistence type="predicted"/>
<keyword evidence="8" id="KW-1185">Reference proteome</keyword>
<organism evidence="7 8">
    <name type="scientific">Alicyclobacillus ferrooxydans</name>
    <dbReference type="NCBI Taxonomy" id="471514"/>
    <lineage>
        <taxon>Bacteria</taxon>
        <taxon>Bacillati</taxon>
        <taxon>Bacillota</taxon>
        <taxon>Bacilli</taxon>
        <taxon>Bacillales</taxon>
        <taxon>Alicyclobacillaceae</taxon>
        <taxon>Alicyclobacillus</taxon>
    </lineage>
</organism>
<keyword evidence="4 6" id="KW-1133">Transmembrane helix</keyword>
<keyword evidence="5 6" id="KW-0472">Membrane</keyword>
<dbReference type="OrthoDB" id="2865957at2"/>
<sequence length="249" mass="27078">MNHKTLSQHANSSRAEDQQRGLGFVQKHPVNRASKYFLTVLSYLMILLGTFLVSVAFNMFLNPNHVLVSGIGGVAILISYLFKLSLGPIYLLINIPLFLGGWRYVGFPFFLRSIVGTVSLSLFLVFTGRFPAFHHPIEAAFLGGFLSGIAIGVVLLAGGTTGGTDIISVIVNRRSRWSVGHIMFVINTLIVIGGAFLFGIENALLTIESLLITVLAVNGVLKLGGWEKRKSSRVNIETHRSSTPPGPDQ</sequence>
<evidence type="ECO:0000256" key="1">
    <source>
        <dbReference type="ARBA" id="ARBA00004651"/>
    </source>
</evidence>
<comment type="caution">
    <text evidence="7">The sequence shown here is derived from an EMBL/GenBank/DDBJ whole genome shotgun (WGS) entry which is preliminary data.</text>
</comment>
<dbReference type="PATRIC" id="fig|471514.4.peg.523"/>
<evidence type="ECO:0000256" key="2">
    <source>
        <dbReference type="ARBA" id="ARBA00022475"/>
    </source>
</evidence>
<comment type="subcellular location">
    <subcellularLocation>
        <location evidence="1">Cell membrane</location>
        <topology evidence="1">Multi-pass membrane protein</topology>
    </subcellularLocation>
</comment>
<dbReference type="InterPro" id="IPR003740">
    <property type="entry name" value="YitT"/>
</dbReference>
<dbReference type="PANTHER" id="PTHR33545">
    <property type="entry name" value="UPF0750 MEMBRANE PROTEIN YITT-RELATED"/>
    <property type="match status" value="1"/>
</dbReference>
<dbReference type="InterPro" id="IPR051461">
    <property type="entry name" value="UPF0750_membrane"/>
</dbReference>
<keyword evidence="2" id="KW-1003">Cell membrane</keyword>
<evidence type="ECO:0000256" key="3">
    <source>
        <dbReference type="ARBA" id="ARBA00022692"/>
    </source>
</evidence>
<dbReference type="STRING" id="471514.AN477_09725"/>
<feature type="transmembrane region" description="Helical" evidence="6">
    <location>
        <begin position="105"/>
        <end position="127"/>
    </location>
</feature>
<feature type="transmembrane region" description="Helical" evidence="6">
    <location>
        <begin position="139"/>
        <end position="158"/>
    </location>
</feature>
<dbReference type="RefSeq" id="WP_054968960.1">
    <property type="nucleotide sequence ID" value="NZ_LJCO01000042.1"/>
</dbReference>
<gene>
    <name evidence="7" type="ORF">AN477_09725</name>
</gene>
<feature type="transmembrane region" description="Helical" evidence="6">
    <location>
        <begin position="67"/>
        <end position="93"/>
    </location>
</feature>